<protein>
    <submittedName>
        <fullName evidence="1">Uncharacterized protein</fullName>
    </submittedName>
</protein>
<evidence type="ECO:0000313" key="2">
    <source>
        <dbReference type="Proteomes" id="UP000660262"/>
    </source>
</evidence>
<evidence type="ECO:0000313" key="1">
    <source>
        <dbReference type="EMBL" id="GHP09868.1"/>
    </source>
</evidence>
<dbReference type="AlphaFoldDB" id="A0A830HSB3"/>
<proteinExistence type="predicted"/>
<keyword evidence="2" id="KW-1185">Reference proteome</keyword>
<comment type="caution">
    <text evidence="1">The sequence shown here is derived from an EMBL/GenBank/DDBJ whole genome shotgun (WGS) entry which is preliminary data.</text>
</comment>
<reference evidence="1" key="1">
    <citation type="submission" date="2020-10" db="EMBL/GenBank/DDBJ databases">
        <title>Unveiling of a novel bifunctional photoreceptor, Dualchrome1, isolated from a cosmopolitan green alga.</title>
        <authorList>
            <person name="Suzuki S."/>
            <person name="Kawachi M."/>
        </authorList>
    </citation>
    <scope>NUCLEOTIDE SEQUENCE</scope>
    <source>
        <strain evidence="1">NIES 2893</strain>
    </source>
</reference>
<accession>A0A830HSB3</accession>
<dbReference type="Proteomes" id="UP000660262">
    <property type="component" value="Unassembled WGS sequence"/>
</dbReference>
<organism evidence="1 2">
    <name type="scientific">Pycnococcus provasolii</name>
    <dbReference type="NCBI Taxonomy" id="41880"/>
    <lineage>
        <taxon>Eukaryota</taxon>
        <taxon>Viridiplantae</taxon>
        <taxon>Chlorophyta</taxon>
        <taxon>Pseudoscourfieldiophyceae</taxon>
        <taxon>Pseudoscourfieldiales</taxon>
        <taxon>Pycnococcaceae</taxon>
        <taxon>Pycnococcus</taxon>
    </lineage>
</organism>
<name>A0A830HSB3_9CHLO</name>
<dbReference type="EMBL" id="BNJQ01000026">
    <property type="protein sequence ID" value="GHP09868.1"/>
    <property type="molecule type" value="Genomic_DNA"/>
</dbReference>
<sequence length="132" mass="14513">MSPEEALSMLLARARTFVGQRVKLVHLSEKSAHLNGRTGEVVGHGGIEAATAAIAGGPFYRLHVKLDPEATEEGQPTKVVNVEEPPKVQNRSEFPASWKYNKQYTLEDVRTVTLRRCQGLHSTSGVKLTAYD</sequence>
<gene>
    <name evidence="1" type="ORF">PPROV_000860300</name>
</gene>